<proteinExistence type="predicted"/>
<sequence>MESSKSLENKLLSRIYGRGRGWVFSKKDFATLGEGGSIDRALSRMAKKGAIRRIMRGLYDYPAYSALLKKSLSPDTDQVAQALARKFGWQIQVSGNAALNIMGLSAQVPTQYLYLSDGPSKTYTVGGITLAFKKTRFTQLGLKYKPNEILVQAIQALGDRPIRDDEKNKIIQYLTNTSGIKEVADSGRLSALLVNRILKDTQYVTSWVVSHIRQILL</sequence>
<evidence type="ECO:0000313" key="2">
    <source>
        <dbReference type="Proteomes" id="UP000441399"/>
    </source>
</evidence>
<name>A0A5S9QWK0_9GAMM</name>
<dbReference type="Pfam" id="PF19570">
    <property type="entry name" value="DUF6088"/>
    <property type="match status" value="1"/>
</dbReference>
<gene>
    <name evidence="1" type="ORF">OPDIPICF_02767</name>
</gene>
<dbReference type="Proteomes" id="UP000441399">
    <property type="component" value="Unassembled WGS sequence"/>
</dbReference>
<reference evidence="1 2" key="1">
    <citation type="submission" date="2019-11" db="EMBL/GenBank/DDBJ databases">
        <authorList>
            <person name="Holert J."/>
        </authorList>
    </citation>
    <scope>NUCLEOTIDE SEQUENCE [LARGE SCALE GENOMIC DNA]</scope>
    <source>
        <strain evidence="1">SB11_3</strain>
    </source>
</reference>
<accession>A0A5S9QWK0</accession>
<dbReference type="OrthoDB" id="3181392at2"/>
<dbReference type="InterPro" id="IPR045738">
    <property type="entry name" value="DUF6088"/>
</dbReference>
<protein>
    <recommendedName>
        <fullName evidence="3">AbiEi antitoxin C-terminal domain-containing protein</fullName>
    </recommendedName>
</protein>
<evidence type="ECO:0000313" key="1">
    <source>
        <dbReference type="EMBL" id="CAA0123043.1"/>
    </source>
</evidence>
<dbReference type="EMBL" id="CACSIO010000045">
    <property type="protein sequence ID" value="CAA0123043.1"/>
    <property type="molecule type" value="Genomic_DNA"/>
</dbReference>
<evidence type="ECO:0008006" key="3">
    <source>
        <dbReference type="Google" id="ProtNLM"/>
    </source>
</evidence>
<keyword evidence="2" id="KW-1185">Reference proteome</keyword>
<dbReference type="AlphaFoldDB" id="A0A5S9QWK0"/>
<organism evidence="1 2">
    <name type="scientific">BD1-7 clade bacterium</name>
    <dbReference type="NCBI Taxonomy" id="2029982"/>
    <lineage>
        <taxon>Bacteria</taxon>
        <taxon>Pseudomonadati</taxon>
        <taxon>Pseudomonadota</taxon>
        <taxon>Gammaproteobacteria</taxon>
        <taxon>Cellvibrionales</taxon>
        <taxon>Spongiibacteraceae</taxon>
        <taxon>BD1-7 clade</taxon>
    </lineage>
</organism>